<feature type="non-terminal residue" evidence="1">
    <location>
        <position position="1"/>
    </location>
</feature>
<organism evidence="1">
    <name type="scientific">marine sediment metagenome</name>
    <dbReference type="NCBI Taxonomy" id="412755"/>
    <lineage>
        <taxon>unclassified sequences</taxon>
        <taxon>metagenomes</taxon>
        <taxon>ecological metagenomes</taxon>
    </lineage>
</organism>
<name>X0W5A2_9ZZZZ</name>
<accession>X0W5A2</accession>
<gene>
    <name evidence="1" type="ORF">S01H1_40669</name>
</gene>
<protein>
    <recommendedName>
        <fullName evidence="2">Alcohol dehydrogenase-like C-terminal domain-containing protein</fullName>
    </recommendedName>
</protein>
<dbReference type="AlphaFoldDB" id="X0W5A2"/>
<evidence type="ECO:0000313" key="1">
    <source>
        <dbReference type="EMBL" id="GAG07896.1"/>
    </source>
</evidence>
<evidence type="ECO:0008006" key="2">
    <source>
        <dbReference type="Google" id="ProtNLM"/>
    </source>
</evidence>
<proteinExistence type="predicted"/>
<sequence length="47" mass="4979">VAAGDLKPIIHAARPLSEIAKSMRELIDREVVGKSIILPGAPSEAEE</sequence>
<dbReference type="EMBL" id="BARS01025765">
    <property type="protein sequence ID" value="GAG07896.1"/>
    <property type="molecule type" value="Genomic_DNA"/>
</dbReference>
<reference evidence="1" key="1">
    <citation type="journal article" date="2014" name="Front. Microbiol.">
        <title>High frequency of phylogenetically diverse reductive dehalogenase-homologous genes in deep subseafloor sedimentary metagenomes.</title>
        <authorList>
            <person name="Kawai M."/>
            <person name="Futagami T."/>
            <person name="Toyoda A."/>
            <person name="Takaki Y."/>
            <person name="Nishi S."/>
            <person name="Hori S."/>
            <person name="Arai W."/>
            <person name="Tsubouchi T."/>
            <person name="Morono Y."/>
            <person name="Uchiyama I."/>
            <person name="Ito T."/>
            <person name="Fujiyama A."/>
            <person name="Inagaki F."/>
            <person name="Takami H."/>
        </authorList>
    </citation>
    <scope>NUCLEOTIDE SEQUENCE</scope>
    <source>
        <strain evidence="1">Expedition CK06-06</strain>
    </source>
</reference>
<comment type="caution">
    <text evidence="1">The sequence shown here is derived from an EMBL/GenBank/DDBJ whole genome shotgun (WGS) entry which is preliminary data.</text>
</comment>